<dbReference type="InterPro" id="IPR037066">
    <property type="entry name" value="Plug_dom_sf"/>
</dbReference>
<organism evidence="5 6">
    <name type="scientific">Echinicola jeungdonensis</name>
    <dbReference type="NCBI Taxonomy" id="709343"/>
    <lineage>
        <taxon>Bacteria</taxon>
        <taxon>Pseudomonadati</taxon>
        <taxon>Bacteroidota</taxon>
        <taxon>Cytophagia</taxon>
        <taxon>Cytophagales</taxon>
        <taxon>Cyclobacteriaceae</taxon>
        <taxon>Echinicola</taxon>
    </lineage>
</organism>
<dbReference type="InterPro" id="IPR023997">
    <property type="entry name" value="TonB-dep_OMP_SusC/RagA_CS"/>
</dbReference>
<dbReference type="RefSeq" id="WP_290247751.1">
    <property type="nucleotide sequence ID" value="NZ_JAUFQT010000001.1"/>
</dbReference>
<dbReference type="PROSITE" id="PS52016">
    <property type="entry name" value="TONB_DEPENDENT_REC_3"/>
    <property type="match status" value="1"/>
</dbReference>
<sequence>MKKMLYCLKTTAKICLLGAVLQLFINQSLQAGILERGEMEILLEAEQVTITGRIIDEEGEPLPGATVSIVGTNKGTVTDLDGTYSLDVEVGATLQFSFIGFEKQQVVVGNQTQINITLKLDDNSLEEVVVVGYGEVKKSHLTGAVETLDATEIEDLPTGDLSTALAGRVLGVGVSGGATRPGSQASIRIRNPETLSKDGNGTAPLYVIDGVLQIAADGSNDATRFNTLDPAEIESISFLKDASAAIYGSRGANGAIIVTTKRGKDGKPKFNYSGSYGVNDEAYRTRMLSAYEFGMYYNIMNGPYGKAATEGDDDRFFSQDELDYFKTIDYNWLEEAWSTASTQRHNLNVSGGSQKASYFASASYFTQDGNLSTLDYDRWNFRAGADIEVMDNLKAGLQVAGYYADRTKTFNKIGGENDENDYRNLLLSPRYIPPYVNGYPVDLPSNRVGDYHYFEIQKLNNLATQTDQNMSVNLYAEYEMPFVEGLKARLSYGRNMGAGRGTQVGTRYTLYEFDRLGENEHIYDGAEVSKSREYKNGDRLYYSNQNFLSTQTNFTMSYANDFGLHSVSGLFSIERAEAESSQEDVWKEEPTSFTNGQFSTAFGGIDGRTTGSESGSLGYVGRVNYSYADKYLAEILFRSDASTKFAPENYWGKFYSGSLGWVISKEEFFNSTWIDFLKFRYSAGLLGRDEIKAWGWRQRYTFQNGKGGVFGGNSDASTGMKMERSPNRNASWSDEFKNNFGIDARFLDSRLSAVVEAYYNKETNKLMERTGNVPVTVGGSVAAENFGEINYYGFELGLGWSDNIGAFRYGADLRYGRSNNKLIVGNFNETDALYPWRDRAGQPTDNGTWGYDYLGMFKTQEDIDRYVEQYEITQVFGTVSDNLMPGMLYYRDIRGPLQADGTFAGPDGIIDENDQIQLEKGNAGHGIGSTIKLGYKGLSLNAVLTASWGDWYEYDARKPMHQNISRTFQSVPSYWGNIYDPVLNPNGVFPNPAHEKISLSPRSEFWRVDSFRMFIRNINIGYSLPKQVTDKLKISNARMYFTVLNPVSFYNPYGYKNPIGGSWDNYPVLRTYSAGLNLSL</sequence>
<keyword evidence="2" id="KW-0813">Transport</keyword>
<name>A0ABV5J3U4_9BACT</name>
<dbReference type="Gene3D" id="2.60.40.1120">
    <property type="entry name" value="Carboxypeptidase-like, regulatory domain"/>
    <property type="match status" value="1"/>
</dbReference>
<proteinExistence type="inferred from homology"/>
<keyword evidence="1 3" id="KW-0732">Signal</keyword>
<dbReference type="SUPFAM" id="SSF49464">
    <property type="entry name" value="Carboxypeptidase regulatory domain-like"/>
    <property type="match status" value="1"/>
</dbReference>
<evidence type="ECO:0000313" key="6">
    <source>
        <dbReference type="Proteomes" id="UP001589654"/>
    </source>
</evidence>
<dbReference type="SUPFAM" id="SSF56935">
    <property type="entry name" value="Porins"/>
    <property type="match status" value="1"/>
</dbReference>
<dbReference type="Pfam" id="PF13715">
    <property type="entry name" value="CarbopepD_reg_2"/>
    <property type="match status" value="1"/>
</dbReference>
<dbReference type="Proteomes" id="UP001589654">
    <property type="component" value="Unassembled WGS sequence"/>
</dbReference>
<evidence type="ECO:0000313" key="5">
    <source>
        <dbReference type="EMBL" id="MFB9211470.1"/>
    </source>
</evidence>
<keyword evidence="2" id="KW-0472">Membrane</keyword>
<keyword evidence="2" id="KW-1134">Transmembrane beta strand</keyword>
<keyword evidence="2" id="KW-0812">Transmembrane</keyword>
<comment type="similarity">
    <text evidence="2">Belongs to the TonB-dependent receptor family.</text>
</comment>
<protein>
    <submittedName>
        <fullName evidence="5">SusC/RagA family TonB-linked outer membrane protein</fullName>
    </submittedName>
</protein>
<accession>A0ABV5J3U4</accession>
<comment type="caution">
    <text evidence="5">The sequence shown here is derived from an EMBL/GenBank/DDBJ whole genome shotgun (WGS) entry which is preliminary data.</text>
</comment>
<dbReference type="InterPro" id="IPR008969">
    <property type="entry name" value="CarboxyPept-like_regulatory"/>
</dbReference>
<evidence type="ECO:0000259" key="4">
    <source>
        <dbReference type="Pfam" id="PF07715"/>
    </source>
</evidence>
<dbReference type="InterPro" id="IPR023996">
    <property type="entry name" value="TonB-dep_OMP_SusC/RagA"/>
</dbReference>
<dbReference type="InterPro" id="IPR012910">
    <property type="entry name" value="Plug_dom"/>
</dbReference>
<dbReference type="NCBIfam" id="TIGR04057">
    <property type="entry name" value="SusC_RagA_signa"/>
    <property type="match status" value="1"/>
</dbReference>
<evidence type="ECO:0000256" key="1">
    <source>
        <dbReference type="ARBA" id="ARBA00022729"/>
    </source>
</evidence>
<keyword evidence="2" id="KW-0998">Cell outer membrane</keyword>
<dbReference type="PANTHER" id="PTHR30069:SF29">
    <property type="entry name" value="HEMOGLOBIN AND HEMOGLOBIN-HAPTOGLOBIN-BINDING PROTEIN 1-RELATED"/>
    <property type="match status" value="1"/>
</dbReference>
<dbReference type="PANTHER" id="PTHR30069">
    <property type="entry name" value="TONB-DEPENDENT OUTER MEMBRANE RECEPTOR"/>
    <property type="match status" value="1"/>
</dbReference>
<keyword evidence="6" id="KW-1185">Reference proteome</keyword>
<evidence type="ECO:0000256" key="3">
    <source>
        <dbReference type="SAM" id="SignalP"/>
    </source>
</evidence>
<gene>
    <name evidence="5" type="ORF">ACFFUR_06620</name>
</gene>
<dbReference type="EMBL" id="JBHMEW010000049">
    <property type="protein sequence ID" value="MFB9211470.1"/>
    <property type="molecule type" value="Genomic_DNA"/>
</dbReference>
<evidence type="ECO:0000256" key="2">
    <source>
        <dbReference type="PROSITE-ProRule" id="PRU01360"/>
    </source>
</evidence>
<reference evidence="5 6" key="1">
    <citation type="submission" date="2024-09" db="EMBL/GenBank/DDBJ databases">
        <authorList>
            <person name="Sun Q."/>
            <person name="Mori K."/>
        </authorList>
    </citation>
    <scope>NUCLEOTIDE SEQUENCE [LARGE SCALE GENOMIC DNA]</scope>
    <source>
        <strain evidence="5 6">CECT 7682</strain>
    </source>
</reference>
<dbReference type="InterPro" id="IPR039426">
    <property type="entry name" value="TonB-dep_rcpt-like"/>
</dbReference>
<dbReference type="Gene3D" id="2.170.130.10">
    <property type="entry name" value="TonB-dependent receptor, plug domain"/>
    <property type="match status" value="1"/>
</dbReference>
<dbReference type="NCBIfam" id="TIGR04056">
    <property type="entry name" value="OMP_RagA_SusC"/>
    <property type="match status" value="1"/>
</dbReference>
<comment type="subcellular location">
    <subcellularLocation>
        <location evidence="2">Cell outer membrane</location>
        <topology evidence="2">Multi-pass membrane protein</topology>
    </subcellularLocation>
</comment>
<feature type="chain" id="PRO_5046790474" evidence="3">
    <location>
        <begin position="32"/>
        <end position="1080"/>
    </location>
</feature>
<dbReference type="Pfam" id="PF07715">
    <property type="entry name" value="Plug"/>
    <property type="match status" value="1"/>
</dbReference>
<feature type="domain" description="TonB-dependent receptor plug" evidence="4">
    <location>
        <begin position="138"/>
        <end position="255"/>
    </location>
</feature>
<feature type="signal peptide" evidence="3">
    <location>
        <begin position="1"/>
        <end position="31"/>
    </location>
</feature>